<dbReference type="AlphaFoldDB" id="A0A6L2L9S2"/>
<evidence type="ECO:0000313" key="1">
    <source>
        <dbReference type="EMBL" id="GEU56904.1"/>
    </source>
</evidence>
<name>A0A6L2L9S2_TANCI</name>
<gene>
    <name evidence="1" type="ORF">Tci_028882</name>
</gene>
<sequence>MQQHHQHPLNLITSNSNNHLLSGLTHLPYDSTCTDLSLAFARLQSQANGHMGYDHFEPNDHHNDQLGFLDAITPNGFHNVAEDDDELDDVADDDDDEDLLFFLHPPPTGTFLNVPPLVQYLRHDLQKYLG</sequence>
<organism evidence="1">
    <name type="scientific">Tanacetum cinerariifolium</name>
    <name type="common">Dalmatian daisy</name>
    <name type="synonym">Chrysanthemum cinerariifolium</name>
    <dbReference type="NCBI Taxonomy" id="118510"/>
    <lineage>
        <taxon>Eukaryota</taxon>
        <taxon>Viridiplantae</taxon>
        <taxon>Streptophyta</taxon>
        <taxon>Embryophyta</taxon>
        <taxon>Tracheophyta</taxon>
        <taxon>Spermatophyta</taxon>
        <taxon>Magnoliopsida</taxon>
        <taxon>eudicotyledons</taxon>
        <taxon>Gunneridae</taxon>
        <taxon>Pentapetalae</taxon>
        <taxon>asterids</taxon>
        <taxon>campanulids</taxon>
        <taxon>Asterales</taxon>
        <taxon>Asteraceae</taxon>
        <taxon>Asteroideae</taxon>
        <taxon>Anthemideae</taxon>
        <taxon>Anthemidinae</taxon>
        <taxon>Tanacetum</taxon>
    </lineage>
</organism>
<dbReference type="EMBL" id="BKCJ010003741">
    <property type="protein sequence ID" value="GEU56904.1"/>
    <property type="molecule type" value="Genomic_DNA"/>
</dbReference>
<accession>A0A6L2L9S2</accession>
<protein>
    <submittedName>
        <fullName evidence="1">DOF zinc finger protein DOF2.1-like</fullName>
    </submittedName>
</protein>
<comment type="caution">
    <text evidence="1">The sequence shown here is derived from an EMBL/GenBank/DDBJ whole genome shotgun (WGS) entry which is preliminary data.</text>
</comment>
<reference evidence="1" key="1">
    <citation type="journal article" date="2019" name="Sci. Rep.">
        <title>Draft genome of Tanacetum cinerariifolium, the natural source of mosquito coil.</title>
        <authorList>
            <person name="Yamashiro T."/>
            <person name="Shiraishi A."/>
            <person name="Satake H."/>
            <person name="Nakayama K."/>
        </authorList>
    </citation>
    <scope>NUCLEOTIDE SEQUENCE</scope>
</reference>
<proteinExistence type="predicted"/>